<feature type="binding site" evidence="6">
    <location>
        <position position="78"/>
    </location>
    <ligand>
        <name>Mg(2+)</name>
        <dbReference type="ChEBI" id="CHEBI:18420"/>
        <note>ligand shared between all trimeric partners</note>
    </ligand>
</feature>
<comment type="caution">
    <text evidence="8">The sequence shown here is derived from an EMBL/GenBank/DDBJ whole genome shotgun (WGS) entry which is preliminary data.</text>
</comment>
<protein>
    <submittedName>
        <fullName evidence="8">PTS mannose transporter subunit IIA</fullName>
    </submittedName>
</protein>
<dbReference type="InterPro" id="IPR003188">
    <property type="entry name" value="PTS_IIA_lac/cel"/>
</dbReference>
<evidence type="ECO:0000256" key="1">
    <source>
        <dbReference type="ARBA" id="ARBA00022448"/>
    </source>
</evidence>
<keyword evidence="9" id="KW-1185">Reference proteome</keyword>
<dbReference type="PANTHER" id="PTHR34382">
    <property type="entry name" value="PTS SYSTEM N,N'-DIACETYLCHITOBIOSE-SPECIFIC EIIA COMPONENT"/>
    <property type="match status" value="1"/>
</dbReference>
<dbReference type="EMBL" id="BOPZ01000030">
    <property type="protein sequence ID" value="GIM30206.1"/>
    <property type="molecule type" value="Genomic_DNA"/>
</dbReference>
<dbReference type="AlphaFoldDB" id="A0A919S2L1"/>
<evidence type="ECO:0000256" key="7">
    <source>
        <dbReference type="PROSITE-ProRule" id="PRU00418"/>
    </source>
</evidence>
<keyword evidence="1" id="KW-0813">Transport</keyword>
<dbReference type="Proteomes" id="UP000679179">
    <property type="component" value="Unassembled WGS sequence"/>
</dbReference>
<evidence type="ECO:0000313" key="8">
    <source>
        <dbReference type="EMBL" id="GIM30206.1"/>
    </source>
</evidence>
<keyword evidence="2" id="KW-0762">Sugar transport</keyword>
<evidence type="ECO:0000256" key="4">
    <source>
        <dbReference type="ARBA" id="ARBA00022683"/>
    </source>
</evidence>
<feature type="active site" description="Tele-phosphohistidine intermediate" evidence="5">
    <location>
        <position position="75"/>
    </location>
</feature>
<dbReference type="PROSITE" id="PS51095">
    <property type="entry name" value="PTS_EIIA_TYPE_3"/>
    <property type="match status" value="1"/>
</dbReference>
<dbReference type="Gene3D" id="1.20.58.80">
    <property type="entry name" value="Phosphotransferase system, lactose/cellobiose-type IIA subunit"/>
    <property type="match status" value="1"/>
</dbReference>
<dbReference type="GO" id="GO:0016740">
    <property type="term" value="F:transferase activity"/>
    <property type="evidence" value="ECO:0007669"/>
    <property type="project" value="UniProtKB-KW"/>
</dbReference>
<sequence>MNLEEIVMNIIIYSGEAKAFAYEALSKAKNGEFDEVEVLMEKANDAIGKAHDIQTSLLQKEASGDKTEVSILFVHAQDHLMTSMSEKNLINEIIELTKTVKLLSNKAEVNDSLIKEIATN</sequence>
<dbReference type="SUPFAM" id="SSF46973">
    <property type="entry name" value="Enzyme IIa from lactose specific PTS, IIa-lac"/>
    <property type="match status" value="1"/>
</dbReference>
<comment type="cofactor">
    <cofactor evidence="6">
        <name>Mg(2+)</name>
        <dbReference type="ChEBI" id="CHEBI:18420"/>
    </cofactor>
    <text evidence="6">Binds 1 Mg(2+) ion per trimer.</text>
</comment>
<dbReference type="PANTHER" id="PTHR34382:SF7">
    <property type="entry name" value="PTS SYSTEM N,N'-DIACETYLCHITOBIOSE-SPECIFIC EIIA COMPONENT"/>
    <property type="match status" value="1"/>
</dbReference>
<dbReference type="CDD" id="cd00215">
    <property type="entry name" value="PTS_IIA_lac"/>
    <property type="match status" value="1"/>
</dbReference>
<dbReference type="Pfam" id="PF02255">
    <property type="entry name" value="PTS_IIA"/>
    <property type="match status" value="1"/>
</dbReference>
<keyword evidence="3" id="KW-0808">Transferase</keyword>
<name>A0A919S2L1_9CLOT</name>
<evidence type="ECO:0000256" key="3">
    <source>
        <dbReference type="ARBA" id="ARBA00022679"/>
    </source>
</evidence>
<evidence type="ECO:0000313" key="9">
    <source>
        <dbReference type="Proteomes" id="UP000679179"/>
    </source>
</evidence>
<dbReference type="RefSeq" id="WP_212904884.1">
    <property type="nucleotide sequence ID" value="NZ_BOPZ01000030.1"/>
</dbReference>
<keyword evidence="4" id="KW-0598">Phosphotransferase system</keyword>
<gene>
    <name evidence="8" type="ORF">CPJCM30710_28720</name>
</gene>
<accession>A0A919S2L1</accession>
<evidence type="ECO:0000256" key="2">
    <source>
        <dbReference type="ARBA" id="ARBA00022597"/>
    </source>
</evidence>
<evidence type="ECO:0000256" key="5">
    <source>
        <dbReference type="PIRSR" id="PIRSR000699-1"/>
    </source>
</evidence>
<organism evidence="8 9">
    <name type="scientific">Clostridium polyendosporum</name>
    <dbReference type="NCBI Taxonomy" id="69208"/>
    <lineage>
        <taxon>Bacteria</taxon>
        <taxon>Bacillati</taxon>
        <taxon>Bacillota</taxon>
        <taxon>Clostridia</taxon>
        <taxon>Eubacteriales</taxon>
        <taxon>Clostridiaceae</taxon>
        <taxon>Clostridium</taxon>
    </lineage>
</organism>
<feature type="modified residue" description="Phosphohistidine; by HPr" evidence="7">
    <location>
        <position position="75"/>
    </location>
</feature>
<evidence type="ECO:0000256" key="6">
    <source>
        <dbReference type="PIRSR" id="PIRSR000699-2"/>
    </source>
</evidence>
<dbReference type="PIRSF" id="PIRSF000699">
    <property type="entry name" value="PTS_IILac_III"/>
    <property type="match status" value="1"/>
</dbReference>
<dbReference type="GO" id="GO:0046872">
    <property type="term" value="F:metal ion binding"/>
    <property type="evidence" value="ECO:0007669"/>
    <property type="project" value="UniProtKB-KW"/>
</dbReference>
<reference evidence="8" key="1">
    <citation type="submission" date="2021-03" db="EMBL/GenBank/DDBJ databases">
        <title>Taxonomic study of Clostridium polyendosporum from meadow-gley soil under rice.</title>
        <authorList>
            <person name="Kobayashi H."/>
            <person name="Tanizawa Y."/>
            <person name="Yagura M."/>
        </authorList>
    </citation>
    <scope>NUCLEOTIDE SEQUENCE</scope>
    <source>
        <strain evidence="8">JCM 30710</strain>
    </source>
</reference>
<keyword evidence="6" id="KW-0479">Metal-binding</keyword>
<keyword evidence="6" id="KW-0460">Magnesium</keyword>
<dbReference type="GO" id="GO:0009401">
    <property type="term" value="P:phosphoenolpyruvate-dependent sugar phosphotransferase system"/>
    <property type="evidence" value="ECO:0007669"/>
    <property type="project" value="UniProtKB-KW"/>
</dbReference>
<proteinExistence type="predicted"/>
<dbReference type="InterPro" id="IPR036542">
    <property type="entry name" value="PTS_IIA_lac/cel_sf"/>
</dbReference>